<dbReference type="InterPro" id="IPR018750">
    <property type="entry name" value="DUF2306_membrane"/>
</dbReference>
<evidence type="ECO:0000256" key="1">
    <source>
        <dbReference type="SAM" id="Phobius"/>
    </source>
</evidence>
<dbReference type="Pfam" id="PF10067">
    <property type="entry name" value="DUF2306"/>
    <property type="match status" value="1"/>
</dbReference>
<dbReference type="EMBL" id="JAFIWB010000010">
    <property type="protein sequence ID" value="MBN6102693.1"/>
    <property type="molecule type" value="Genomic_DNA"/>
</dbReference>
<keyword evidence="1" id="KW-0472">Membrane</keyword>
<accession>A0ABS3B301</accession>
<feature type="transmembrane region" description="Helical" evidence="1">
    <location>
        <begin position="21"/>
        <end position="43"/>
    </location>
</feature>
<name>A0ABS3B301_9XANT</name>
<evidence type="ECO:0000313" key="2">
    <source>
        <dbReference type="EMBL" id="MBN6102693.1"/>
    </source>
</evidence>
<comment type="caution">
    <text evidence="2">The sequence shown here is derived from an EMBL/GenBank/DDBJ whole genome shotgun (WGS) entry which is preliminary data.</text>
</comment>
<sequence length="237" mass="25782">MRIESVPVERRVVAPRTKPGVRLAWWLLWLALSVFAGEFVHSVYAKYASLQSPAYAMFLTRRGWLWCHLGGGAVGLLLGALQFATQRWRRWPRLHRWVGRVYFAGMAVAMVGAVGLIATSPAPLSIRLAFSVTALVWLVTASMGLLAILRGQVLRHQRWMVRAYLATLAPVLFRLALPTAIGLGMTPSPGLIALLLWASWMVPLLLYAVGRAVVHALRGGMQAAPVAGAARIGGDAG</sequence>
<dbReference type="RefSeq" id="WP_206229737.1">
    <property type="nucleotide sequence ID" value="NZ_JAFIWB010000010.1"/>
</dbReference>
<feature type="transmembrane region" description="Helical" evidence="1">
    <location>
        <begin position="161"/>
        <end position="185"/>
    </location>
</feature>
<keyword evidence="1" id="KW-1133">Transmembrane helix</keyword>
<feature type="transmembrane region" description="Helical" evidence="1">
    <location>
        <begin position="97"/>
        <end position="118"/>
    </location>
</feature>
<keyword evidence="3" id="KW-1185">Reference proteome</keyword>
<dbReference type="Proteomes" id="UP000695802">
    <property type="component" value="Unassembled WGS sequence"/>
</dbReference>
<feature type="transmembrane region" description="Helical" evidence="1">
    <location>
        <begin position="63"/>
        <end position="85"/>
    </location>
</feature>
<proteinExistence type="predicted"/>
<protein>
    <submittedName>
        <fullName evidence="2">DUF2306 domain-containing protein</fullName>
    </submittedName>
</protein>
<organism evidence="2 3">
    <name type="scientific">Xanthomonas bonasiae</name>
    <dbReference type="NCBI Taxonomy" id="2810351"/>
    <lineage>
        <taxon>Bacteria</taxon>
        <taxon>Pseudomonadati</taxon>
        <taxon>Pseudomonadota</taxon>
        <taxon>Gammaproteobacteria</taxon>
        <taxon>Lysobacterales</taxon>
        <taxon>Lysobacteraceae</taxon>
        <taxon>Xanthomonas</taxon>
    </lineage>
</organism>
<evidence type="ECO:0000313" key="3">
    <source>
        <dbReference type="Proteomes" id="UP000695802"/>
    </source>
</evidence>
<feature type="transmembrane region" description="Helical" evidence="1">
    <location>
        <begin position="124"/>
        <end position="149"/>
    </location>
</feature>
<keyword evidence="1" id="KW-0812">Transmembrane</keyword>
<feature type="transmembrane region" description="Helical" evidence="1">
    <location>
        <begin position="191"/>
        <end position="209"/>
    </location>
</feature>
<reference evidence="2 3" key="1">
    <citation type="submission" date="2021-02" db="EMBL/GenBank/DDBJ databases">
        <title>Taxonomically Unique Crown Gall-Associated Xanthomonas Stains Have Deficiency in Virulence Repertories.</title>
        <authorList>
            <person name="Mafakheri H."/>
            <person name="Taghavi S.M."/>
            <person name="Dimkic I."/>
            <person name="Nemanja K."/>
            <person name="Osdaghi E."/>
        </authorList>
    </citation>
    <scope>NUCLEOTIDE SEQUENCE [LARGE SCALE GENOMIC DNA]</scope>
    <source>
        <strain evidence="2 3">FX4</strain>
    </source>
</reference>
<gene>
    <name evidence="2" type="ORF">JR064_10985</name>
</gene>